<keyword evidence="5 7" id="KW-0975">Bacterial flagellum</keyword>
<comment type="caution">
    <text evidence="9">The sequence shown here is derived from an EMBL/GenBank/DDBJ whole genome shotgun (WGS) entry which is preliminary data.</text>
</comment>
<sequence length="236" mass="25524">MKKICTIAVMLVMGGCAARDNIITGPELSPVGEGIVVNRQPLPVSFVEPEPKTFQSLWSGNKQVLFTDRKARQVGDVITVNIQINDKAQFDNQSDRSRDSKSDLSFGGFLGFGGFNVEKESGEGSGGLNIASKTSTKGEGSIDRSEKLRLSIAALVTEELPNGNLMISGSQEVKVNNEVRVLNIAGIVRLSDISTDNSVSYDKIAEARISYGGRGRISDVQQPAWGQRIYDKVVPF</sequence>
<dbReference type="RefSeq" id="WP_307154495.1">
    <property type="nucleotide sequence ID" value="NZ_JAUSUK010000002.1"/>
</dbReference>
<dbReference type="NCBIfam" id="NF001305">
    <property type="entry name" value="PRK00249.1-5"/>
    <property type="match status" value="1"/>
</dbReference>
<gene>
    <name evidence="7" type="primary">flgH</name>
    <name evidence="9" type="ORF">J2R99_002171</name>
</gene>
<keyword evidence="10" id="KW-1185">Reference proteome</keyword>
<accession>A0ABU0CB43</accession>
<evidence type="ECO:0000256" key="3">
    <source>
        <dbReference type="ARBA" id="ARBA00022729"/>
    </source>
</evidence>
<dbReference type="Proteomes" id="UP001230253">
    <property type="component" value="Unassembled WGS sequence"/>
</dbReference>
<evidence type="ECO:0000256" key="7">
    <source>
        <dbReference type="HAMAP-Rule" id="MF_00415"/>
    </source>
</evidence>
<feature type="chain" id="PRO_5046273527" description="Flagellar L-ring protein" evidence="8">
    <location>
        <begin position="19"/>
        <end position="236"/>
    </location>
</feature>
<keyword evidence="9" id="KW-0966">Cell projection</keyword>
<dbReference type="PANTHER" id="PTHR34933:SF1">
    <property type="entry name" value="FLAGELLAR L-RING PROTEIN"/>
    <property type="match status" value="1"/>
</dbReference>
<feature type="signal peptide" evidence="8">
    <location>
        <begin position="1"/>
        <end position="18"/>
    </location>
</feature>
<keyword evidence="4 7" id="KW-0472">Membrane</keyword>
<proteinExistence type="inferred from homology"/>
<comment type="function">
    <text evidence="1 7">Assembles around the rod to form the L-ring and probably protects the motor/basal body from shearing forces during rotation.</text>
</comment>
<organism evidence="9 10">
    <name type="scientific">Rhodopseudomonas julia</name>
    <dbReference type="NCBI Taxonomy" id="200617"/>
    <lineage>
        <taxon>Bacteria</taxon>
        <taxon>Pseudomonadati</taxon>
        <taxon>Pseudomonadota</taxon>
        <taxon>Alphaproteobacteria</taxon>
        <taxon>Hyphomicrobiales</taxon>
        <taxon>Nitrobacteraceae</taxon>
        <taxon>Rhodopseudomonas</taxon>
    </lineage>
</organism>
<keyword evidence="7" id="KW-0449">Lipoprotein</keyword>
<evidence type="ECO:0000256" key="1">
    <source>
        <dbReference type="ARBA" id="ARBA00002591"/>
    </source>
</evidence>
<evidence type="ECO:0000256" key="5">
    <source>
        <dbReference type="ARBA" id="ARBA00023143"/>
    </source>
</evidence>
<evidence type="ECO:0000313" key="9">
    <source>
        <dbReference type="EMBL" id="MDQ0326302.1"/>
    </source>
</evidence>
<keyword evidence="9" id="KW-0282">Flagellum</keyword>
<evidence type="ECO:0000256" key="6">
    <source>
        <dbReference type="ARBA" id="ARBA00023237"/>
    </source>
</evidence>
<dbReference type="InterPro" id="IPR000527">
    <property type="entry name" value="Flag_Lring"/>
</dbReference>
<keyword evidence="6 7" id="KW-0998">Cell outer membrane</keyword>
<comment type="subcellular location">
    <subcellularLocation>
        <location evidence="7">Cell outer membrane</location>
        <topology evidence="7">Lipid-anchor</topology>
    </subcellularLocation>
    <subcellularLocation>
        <location evidence="7">Bacterial flagellum basal body</location>
    </subcellularLocation>
</comment>
<evidence type="ECO:0000256" key="4">
    <source>
        <dbReference type="ARBA" id="ARBA00023136"/>
    </source>
</evidence>
<dbReference type="PROSITE" id="PS51257">
    <property type="entry name" value="PROKAR_LIPOPROTEIN"/>
    <property type="match status" value="1"/>
</dbReference>
<evidence type="ECO:0000256" key="2">
    <source>
        <dbReference type="ARBA" id="ARBA00006929"/>
    </source>
</evidence>
<reference evidence="9 10" key="1">
    <citation type="submission" date="2023-07" db="EMBL/GenBank/DDBJ databases">
        <title>Genomic Encyclopedia of Type Strains, Phase IV (KMG-IV): sequencing the most valuable type-strain genomes for metagenomic binning, comparative biology and taxonomic classification.</title>
        <authorList>
            <person name="Goeker M."/>
        </authorList>
    </citation>
    <scope>NUCLEOTIDE SEQUENCE [LARGE SCALE GENOMIC DNA]</scope>
    <source>
        <strain evidence="9 10">DSM 11549</strain>
    </source>
</reference>
<name>A0ABU0CB43_9BRAD</name>
<dbReference type="EMBL" id="JAUSUK010000002">
    <property type="protein sequence ID" value="MDQ0326302.1"/>
    <property type="molecule type" value="Genomic_DNA"/>
</dbReference>
<keyword evidence="9" id="KW-0969">Cilium</keyword>
<comment type="similarity">
    <text evidence="2 7">Belongs to the FlgH family.</text>
</comment>
<dbReference type="PANTHER" id="PTHR34933">
    <property type="entry name" value="FLAGELLAR L-RING PROTEIN"/>
    <property type="match status" value="1"/>
</dbReference>
<evidence type="ECO:0000313" key="10">
    <source>
        <dbReference type="Proteomes" id="UP001230253"/>
    </source>
</evidence>
<dbReference type="Pfam" id="PF02107">
    <property type="entry name" value="FlgH"/>
    <property type="match status" value="1"/>
</dbReference>
<protein>
    <recommendedName>
        <fullName evidence="7">Flagellar L-ring protein</fullName>
    </recommendedName>
    <alternativeName>
        <fullName evidence="7">Basal body L-ring protein</fullName>
    </alternativeName>
</protein>
<keyword evidence="3 7" id="KW-0732">Signal</keyword>
<evidence type="ECO:0000256" key="8">
    <source>
        <dbReference type="SAM" id="SignalP"/>
    </source>
</evidence>
<dbReference type="PRINTS" id="PR01008">
    <property type="entry name" value="FLGLRINGFLGH"/>
</dbReference>
<dbReference type="HAMAP" id="MF_00415">
    <property type="entry name" value="FlgH"/>
    <property type="match status" value="1"/>
</dbReference>
<comment type="subunit">
    <text evidence="7">The basal body constitutes a major portion of the flagellar organelle and consists of four rings (L,P,S, and M) mounted on a central rod.</text>
</comment>